<evidence type="ECO:0000313" key="10">
    <source>
        <dbReference type="EMBL" id="KAK7337707.1"/>
    </source>
</evidence>
<dbReference type="InterPro" id="IPR013520">
    <property type="entry name" value="Ribonucl_H"/>
</dbReference>
<dbReference type="InterPro" id="IPR036397">
    <property type="entry name" value="RNaseH_sf"/>
</dbReference>
<dbReference type="GO" id="GO:0006308">
    <property type="term" value="P:DNA catabolic process"/>
    <property type="evidence" value="ECO:0007669"/>
    <property type="project" value="TreeGrafter"/>
</dbReference>
<evidence type="ECO:0000256" key="6">
    <source>
        <dbReference type="ARBA" id="ARBA00022842"/>
    </source>
</evidence>
<feature type="compositionally biased region" description="Polar residues" evidence="8">
    <location>
        <begin position="63"/>
        <end position="77"/>
    </location>
</feature>
<dbReference type="CDD" id="cd06127">
    <property type="entry name" value="DEDDh"/>
    <property type="match status" value="1"/>
</dbReference>
<gene>
    <name evidence="10" type="ORF">VNO77_18292</name>
</gene>
<dbReference type="EMBL" id="JAYMYQ010000004">
    <property type="protein sequence ID" value="KAK7337707.1"/>
    <property type="molecule type" value="Genomic_DNA"/>
</dbReference>
<dbReference type="PANTHER" id="PTHR13058:SF19">
    <property type="entry name" value="LD40940P"/>
    <property type="match status" value="1"/>
</dbReference>
<evidence type="ECO:0000259" key="9">
    <source>
        <dbReference type="SMART" id="SM00479"/>
    </source>
</evidence>
<evidence type="ECO:0000256" key="7">
    <source>
        <dbReference type="ARBA" id="ARBA00025769"/>
    </source>
</evidence>
<evidence type="ECO:0000256" key="2">
    <source>
        <dbReference type="ARBA" id="ARBA00022722"/>
    </source>
</evidence>
<keyword evidence="2" id="KW-0540">Nuclease</keyword>
<keyword evidence="5" id="KW-0269">Exonuclease</keyword>
<dbReference type="GO" id="GO:0005737">
    <property type="term" value="C:cytoplasm"/>
    <property type="evidence" value="ECO:0007669"/>
    <property type="project" value="TreeGrafter"/>
</dbReference>
<keyword evidence="6" id="KW-0460">Magnesium</keyword>
<accession>A0AAN9LKJ9</accession>
<dbReference type="PANTHER" id="PTHR13058">
    <property type="entry name" value="THREE PRIME REPAIR EXONUCLEASE 1, 2"/>
    <property type="match status" value="1"/>
</dbReference>
<feature type="region of interest" description="Disordered" evidence="8">
    <location>
        <begin position="58"/>
        <end position="80"/>
    </location>
</feature>
<dbReference type="SMART" id="SM00479">
    <property type="entry name" value="EXOIII"/>
    <property type="match status" value="1"/>
</dbReference>
<dbReference type="Pfam" id="PF00929">
    <property type="entry name" value="RNase_T"/>
    <property type="match status" value="1"/>
</dbReference>
<dbReference type="Gene3D" id="3.30.420.10">
    <property type="entry name" value="Ribonuclease H-like superfamily/Ribonuclease H"/>
    <property type="match status" value="1"/>
</dbReference>
<keyword evidence="4" id="KW-0378">Hydrolase</keyword>
<sequence>MKTGSMIFSLLHVPRCRIHCLANYWGETFHSLGKTCGNNSSIRLFGSRIYGLQGGHRKKWTQRPITTNTEGNGSTKSRSTKHEILSETILANATVNVNKTQLDQFQEIQYCDIQQEIAQNKDLSSLVTVIVFDTETTGLSRENDRIIEIALRDLQGGENSTFQTLVNPQRRVPNSHIHGITTQMVNKPGVPRMEDLVPILFRYVQSRQKPGGYVLWVAHNARCFDVPFIMHELRRCSTQIPPNWLFVDTLPLARELMKSGGAELSSTSLPALRELYRIKVDGSAHRAMVDVNTLSLVLPKLTFDLKLTLSGLVKKSFRDTDIINSKKKKKNSD</sequence>
<evidence type="ECO:0000256" key="8">
    <source>
        <dbReference type="SAM" id="MobiDB-lite"/>
    </source>
</evidence>
<dbReference type="AlphaFoldDB" id="A0AAN9LKJ9"/>
<comment type="caution">
    <text evidence="10">The sequence shown here is derived from an EMBL/GenBank/DDBJ whole genome shotgun (WGS) entry which is preliminary data.</text>
</comment>
<feature type="domain" description="Exonuclease" evidence="9">
    <location>
        <begin position="128"/>
        <end position="307"/>
    </location>
</feature>
<dbReference type="SUPFAM" id="SSF53098">
    <property type="entry name" value="Ribonuclease H-like"/>
    <property type="match status" value="1"/>
</dbReference>
<comment type="cofactor">
    <cofactor evidence="1">
        <name>Mg(2+)</name>
        <dbReference type="ChEBI" id="CHEBI:18420"/>
    </cofactor>
</comment>
<reference evidence="10 11" key="1">
    <citation type="submission" date="2024-01" db="EMBL/GenBank/DDBJ databases">
        <title>The genomes of 5 underutilized Papilionoideae crops provide insights into root nodulation and disease resistanc.</title>
        <authorList>
            <person name="Jiang F."/>
        </authorList>
    </citation>
    <scope>NUCLEOTIDE SEQUENCE [LARGE SCALE GENOMIC DNA]</scope>
    <source>
        <strain evidence="10">LVBAO_FW01</strain>
        <tissue evidence="10">Leaves</tissue>
    </source>
</reference>
<dbReference type="GO" id="GO:0008296">
    <property type="term" value="F:3'-5'-DNA exonuclease activity"/>
    <property type="evidence" value="ECO:0007669"/>
    <property type="project" value="TreeGrafter"/>
</dbReference>
<dbReference type="Proteomes" id="UP001367508">
    <property type="component" value="Unassembled WGS sequence"/>
</dbReference>
<dbReference type="GO" id="GO:0003676">
    <property type="term" value="F:nucleic acid binding"/>
    <property type="evidence" value="ECO:0007669"/>
    <property type="project" value="InterPro"/>
</dbReference>
<keyword evidence="3" id="KW-0479">Metal-binding</keyword>
<protein>
    <recommendedName>
        <fullName evidence="9">Exonuclease domain-containing protein</fullName>
    </recommendedName>
</protein>
<evidence type="ECO:0000256" key="3">
    <source>
        <dbReference type="ARBA" id="ARBA00022723"/>
    </source>
</evidence>
<organism evidence="10 11">
    <name type="scientific">Canavalia gladiata</name>
    <name type="common">Sword bean</name>
    <name type="synonym">Dolichos gladiatus</name>
    <dbReference type="NCBI Taxonomy" id="3824"/>
    <lineage>
        <taxon>Eukaryota</taxon>
        <taxon>Viridiplantae</taxon>
        <taxon>Streptophyta</taxon>
        <taxon>Embryophyta</taxon>
        <taxon>Tracheophyta</taxon>
        <taxon>Spermatophyta</taxon>
        <taxon>Magnoliopsida</taxon>
        <taxon>eudicotyledons</taxon>
        <taxon>Gunneridae</taxon>
        <taxon>Pentapetalae</taxon>
        <taxon>rosids</taxon>
        <taxon>fabids</taxon>
        <taxon>Fabales</taxon>
        <taxon>Fabaceae</taxon>
        <taxon>Papilionoideae</taxon>
        <taxon>50 kb inversion clade</taxon>
        <taxon>NPAAA clade</taxon>
        <taxon>indigoferoid/millettioid clade</taxon>
        <taxon>Phaseoleae</taxon>
        <taxon>Canavalia</taxon>
    </lineage>
</organism>
<dbReference type="InterPro" id="IPR012337">
    <property type="entry name" value="RNaseH-like_sf"/>
</dbReference>
<name>A0AAN9LKJ9_CANGL</name>
<proteinExistence type="inferred from homology"/>
<dbReference type="FunFam" id="3.30.420.10:FF:000081">
    <property type="entry name" value="Exonuclease DPD1 chloroplastic/mitochondrial"/>
    <property type="match status" value="1"/>
</dbReference>
<dbReference type="GO" id="GO:0046872">
    <property type="term" value="F:metal ion binding"/>
    <property type="evidence" value="ECO:0007669"/>
    <property type="project" value="UniProtKB-KW"/>
</dbReference>
<keyword evidence="11" id="KW-1185">Reference proteome</keyword>
<evidence type="ECO:0000256" key="1">
    <source>
        <dbReference type="ARBA" id="ARBA00001946"/>
    </source>
</evidence>
<dbReference type="InterPro" id="IPR040393">
    <property type="entry name" value="TREX1/2"/>
</dbReference>
<evidence type="ECO:0000313" key="11">
    <source>
        <dbReference type="Proteomes" id="UP001367508"/>
    </source>
</evidence>
<evidence type="ECO:0000256" key="5">
    <source>
        <dbReference type="ARBA" id="ARBA00022839"/>
    </source>
</evidence>
<evidence type="ECO:0000256" key="4">
    <source>
        <dbReference type="ARBA" id="ARBA00022801"/>
    </source>
</evidence>
<comment type="similarity">
    <text evidence="7">Belongs to the exonuclease superfamily. TREX family.</text>
</comment>